<dbReference type="Gene3D" id="2.60.120.330">
    <property type="entry name" value="B-lactam Antibiotic, Isopenicillin N Synthase, Chain"/>
    <property type="match status" value="2"/>
</dbReference>
<evidence type="ECO:0008006" key="8">
    <source>
        <dbReference type="Google" id="ProtNLM"/>
    </source>
</evidence>
<dbReference type="SUPFAM" id="SSF51197">
    <property type="entry name" value="Clavaminate synthase-like"/>
    <property type="match status" value="1"/>
</dbReference>
<feature type="domain" description="Isopenicillin N synthase-like Fe(2+) 2OG dioxygenase" evidence="4">
    <location>
        <begin position="99"/>
        <end position="156"/>
    </location>
</feature>
<dbReference type="GO" id="GO:0031418">
    <property type="term" value="F:L-ascorbic acid binding"/>
    <property type="evidence" value="ECO:0007669"/>
    <property type="project" value="UniProtKB-KW"/>
</dbReference>
<evidence type="ECO:0000256" key="1">
    <source>
        <dbReference type="ARBA" id="ARBA00022723"/>
    </source>
</evidence>
<name>A0A3Q7IEQ2_SOLLC</name>
<evidence type="ECO:0000313" key="7">
    <source>
        <dbReference type="Proteomes" id="UP000004994"/>
    </source>
</evidence>
<evidence type="ECO:0000259" key="4">
    <source>
        <dbReference type="Pfam" id="PF03171"/>
    </source>
</evidence>
<evidence type="ECO:0000256" key="3">
    <source>
        <dbReference type="ARBA" id="ARBA00023004"/>
    </source>
</evidence>
<dbReference type="EnsemblPlants" id="Solyc10g046800.2.1">
    <property type="protein sequence ID" value="Solyc10g046800.2.1"/>
    <property type="gene ID" value="Solyc10g046800.2"/>
</dbReference>
<dbReference type="InterPro" id="IPR026992">
    <property type="entry name" value="DIOX_N"/>
</dbReference>
<evidence type="ECO:0000313" key="6">
    <source>
        <dbReference type="EnsemblPlants" id="Solyc10g046800.2.1"/>
    </source>
</evidence>
<dbReference type="InterPro" id="IPR027443">
    <property type="entry name" value="IPNS-like_sf"/>
</dbReference>
<keyword evidence="2" id="KW-0847">Vitamin C</keyword>
<protein>
    <recommendedName>
        <fullName evidence="8">Non-haem dioxygenase N-terminal domain-containing protein</fullName>
    </recommendedName>
</protein>
<keyword evidence="1" id="KW-0479">Metal-binding</keyword>
<dbReference type="InterPro" id="IPR050231">
    <property type="entry name" value="Iron_ascorbate_oxido_reductase"/>
</dbReference>
<accession>A0A3Q7IEQ2</accession>
<dbReference type="GO" id="GO:0045544">
    <property type="term" value="F:gibberellin 20-oxidase activity"/>
    <property type="evidence" value="ECO:0000318"/>
    <property type="project" value="GO_Central"/>
</dbReference>
<dbReference type="GO" id="GO:0046872">
    <property type="term" value="F:metal ion binding"/>
    <property type="evidence" value="ECO:0007669"/>
    <property type="project" value="UniProtKB-KW"/>
</dbReference>
<organism evidence="6">
    <name type="scientific">Solanum lycopersicum</name>
    <name type="common">Tomato</name>
    <name type="synonym">Lycopersicon esculentum</name>
    <dbReference type="NCBI Taxonomy" id="4081"/>
    <lineage>
        <taxon>Eukaryota</taxon>
        <taxon>Viridiplantae</taxon>
        <taxon>Streptophyta</taxon>
        <taxon>Embryophyta</taxon>
        <taxon>Tracheophyta</taxon>
        <taxon>Spermatophyta</taxon>
        <taxon>Magnoliopsida</taxon>
        <taxon>eudicotyledons</taxon>
        <taxon>Gunneridae</taxon>
        <taxon>Pentapetalae</taxon>
        <taxon>asterids</taxon>
        <taxon>lamiids</taxon>
        <taxon>Solanales</taxon>
        <taxon>Solanaceae</taxon>
        <taxon>Solanoideae</taxon>
        <taxon>Solaneae</taxon>
        <taxon>Solanum</taxon>
        <taxon>Solanum subgen. Lycopersicon</taxon>
    </lineage>
</organism>
<dbReference type="InterPro" id="IPR044861">
    <property type="entry name" value="IPNS-like_FE2OG_OXY"/>
</dbReference>
<reference evidence="6" key="2">
    <citation type="submission" date="2019-01" db="UniProtKB">
        <authorList>
            <consortium name="EnsemblPlants"/>
        </authorList>
    </citation>
    <scope>IDENTIFICATION</scope>
    <source>
        <strain evidence="6">cv. Heinz 1706</strain>
    </source>
</reference>
<evidence type="ECO:0000256" key="2">
    <source>
        <dbReference type="ARBA" id="ARBA00022896"/>
    </source>
</evidence>
<proteinExistence type="predicted"/>
<dbReference type="GO" id="GO:0009686">
    <property type="term" value="P:gibberellin biosynthetic process"/>
    <property type="evidence" value="ECO:0000318"/>
    <property type="project" value="GO_Central"/>
</dbReference>
<keyword evidence="3" id="KW-0408">Iron</keyword>
<dbReference type="Pfam" id="PF14226">
    <property type="entry name" value="DIOX_N"/>
    <property type="match status" value="1"/>
</dbReference>
<dbReference type="STRING" id="4081.A0A3Q7IEQ2"/>
<dbReference type="GO" id="GO:0009826">
    <property type="term" value="P:unidimensional cell growth"/>
    <property type="evidence" value="ECO:0000318"/>
    <property type="project" value="GO_Central"/>
</dbReference>
<dbReference type="GO" id="GO:0009416">
    <property type="term" value="P:response to light stimulus"/>
    <property type="evidence" value="ECO:0000318"/>
    <property type="project" value="GO_Central"/>
</dbReference>
<keyword evidence="7" id="KW-1185">Reference proteome</keyword>
<dbReference type="Gramene" id="Solyc10g046800.2.1">
    <property type="protein sequence ID" value="Solyc10g046800.2.1"/>
    <property type="gene ID" value="Solyc10g046800.2"/>
</dbReference>
<dbReference type="Pfam" id="PF03171">
    <property type="entry name" value="2OG-FeII_Oxy"/>
    <property type="match status" value="1"/>
</dbReference>
<dbReference type="PANTHER" id="PTHR47990">
    <property type="entry name" value="2-OXOGLUTARATE (2OG) AND FE(II)-DEPENDENT OXYGENASE SUPERFAMILY PROTEIN-RELATED"/>
    <property type="match status" value="1"/>
</dbReference>
<feature type="domain" description="Non-haem dioxygenase N-terminal" evidence="5">
    <location>
        <begin position="35"/>
        <end position="86"/>
    </location>
</feature>
<evidence type="ECO:0000259" key="5">
    <source>
        <dbReference type="Pfam" id="PF14226"/>
    </source>
</evidence>
<dbReference type="AlphaFoldDB" id="A0A3Q7IEQ2"/>
<dbReference type="InParanoid" id="A0A3Q7IEQ2"/>
<sequence>MSPKFQHNIYIVKEREALLCSTVFLFSDCVAPQYESRLVDEACRSHGFFLVVNHKVDANLISNVHRYMDTLFCMPLFEKTKSNASSFTRRIMELLGMIKPELTFETRSHYDPTPLNVLRQDYVIGLQVFVDNKWYSIHQNFNRYVVNIGSRFMVVNPPTEFVDNKKPQLYPDFTWPALLEFTQKHHRADMNTIQAFT</sequence>
<dbReference type="GO" id="GO:0009908">
    <property type="term" value="P:flower development"/>
    <property type="evidence" value="ECO:0000318"/>
    <property type="project" value="GO_Central"/>
</dbReference>
<dbReference type="Proteomes" id="UP000004994">
    <property type="component" value="Chromosome 10"/>
</dbReference>
<reference evidence="6" key="1">
    <citation type="journal article" date="2012" name="Nature">
        <title>The tomato genome sequence provides insights into fleshy fruit evolution.</title>
        <authorList>
            <consortium name="Tomato Genome Consortium"/>
        </authorList>
    </citation>
    <scope>NUCLEOTIDE SEQUENCE [LARGE SCALE GENOMIC DNA]</scope>
    <source>
        <strain evidence="6">cv. Heinz 1706</strain>
    </source>
</reference>